<reference evidence="2" key="1">
    <citation type="journal article" date="2014" name="Front. Microbiol.">
        <title>High frequency of phylogenetically diverse reductive dehalogenase-homologous genes in deep subseafloor sedimentary metagenomes.</title>
        <authorList>
            <person name="Kawai M."/>
            <person name="Futagami T."/>
            <person name="Toyoda A."/>
            <person name="Takaki Y."/>
            <person name="Nishi S."/>
            <person name="Hori S."/>
            <person name="Arai W."/>
            <person name="Tsubouchi T."/>
            <person name="Morono Y."/>
            <person name="Uchiyama I."/>
            <person name="Ito T."/>
            <person name="Fujiyama A."/>
            <person name="Inagaki F."/>
            <person name="Takami H."/>
        </authorList>
    </citation>
    <scope>NUCLEOTIDE SEQUENCE</scope>
    <source>
        <strain evidence="2">Expedition CK06-06</strain>
    </source>
</reference>
<keyword evidence="1" id="KW-0472">Membrane</keyword>
<proteinExistence type="predicted"/>
<evidence type="ECO:0000256" key="1">
    <source>
        <dbReference type="SAM" id="Phobius"/>
    </source>
</evidence>
<protein>
    <submittedName>
        <fullName evidence="2">Uncharacterized protein</fullName>
    </submittedName>
</protein>
<keyword evidence="1" id="KW-1133">Transmembrane helix</keyword>
<sequence>MKEKDKYKAVLVIKEGRIYKIHKEFDIKATTTRFKEGEGLFLVNIGNPTYTEGLTRFYYFNLITGVQISFRKMTKAGYTPKDMNLLLGSHVISELVIGIGKKKTGVNLFQIVLALATGGAFGYIIAGVI</sequence>
<gene>
    <name evidence="2" type="ORF">S01H4_48403</name>
</gene>
<dbReference type="AlphaFoldDB" id="X1CEK4"/>
<comment type="caution">
    <text evidence="2">The sequence shown here is derived from an EMBL/GenBank/DDBJ whole genome shotgun (WGS) entry which is preliminary data.</text>
</comment>
<feature type="transmembrane region" description="Helical" evidence="1">
    <location>
        <begin position="108"/>
        <end position="126"/>
    </location>
</feature>
<dbReference type="EMBL" id="BART01027286">
    <property type="protein sequence ID" value="GAG91517.1"/>
    <property type="molecule type" value="Genomic_DNA"/>
</dbReference>
<organism evidence="2">
    <name type="scientific">marine sediment metagenome</name>
    <dbReference type="NCBI Taxonomy" id="412755"/>
    <lineage>
        <taxon>unclassified sequences</taxon>
        <taxon>metagenomes</taxon>
        <taxon>ecological metagenomes</taxon>
    </lineage>
</organism>
<evidence type="ECO:0000313" key="2">
    <source>
        <dbReference type="EMBL" id="GAG91517.1"/>
    </source>
</evidence>
<accession>X1CEK4</accession>
<keyword evidence="1" id="KW-0812">Transmembrane</keyword>
<name>X1CEK4_9ZZZZ</name>